<accession>K1U355</accession>
<name>K1U355_9ZZZZ</name>
<comment type="caution">
    <text evidence="1">The sequence shown here is derived from an EMBL/GenBank/DDBJ whole genome shotgun (WGS) entry which is preliminary data.</text>
</comment>
<protein>
    <submittedName>
        <fullName evidence="1">Uncharacterized protein</fullName>
    </submittedName>
</protein>
<dbReference type="EMBL" id="AJWZ01001765">
    <property type="protein sequence ID" value="EKC72825.1"/>
    <property type="molecule type" value="Genomic_DNA"/>
</dbReference>
<organism evidence="1">
    <name type="scientific">human gut metagenome</name>
    <dbReference type="NCBI Taxonomy" id="408170"/>
    <lineage>
        <taxon>unclassified sequences</taxon>
        <taxon>metagenomes</taxon>
        <taxon>organismal metagenomes</taxon>
    </lineage>
</organism>
<feature type="non-terminal residue" evidence="1">
    <location>
        <position position="1"/>
    </location>
</feature>
<reference evidence="1" key="1">
    <citation type="journal article" date="2013" name="Environ. Microbiol.">
        <title>Microbiota from the distal guts of lean and obese adolescents exhibit partial functional redundancy besides clear differences in community structure.</title>
        <authorList>
            <person name="Ferrer M."/>
            <person name="Ruiz A."/>
            <person name="Lanza F."/>
            <person name="Haange S.B."/>
            <person name="Oberbach A."/>
            <person name="Till H."/>
            <person name="Bargiela R."/>
            <person name="Campoy C."/>
            <person name="Segura M.T."/>
            <person name="Richter M."/>
            <person name="von Bergen M."/>
            <person name="Seifert J."/>
            <person name="Suarez A."/>
        </authorList>
    </citation>
    <scope>NUCLEOTIDE SEQUENCE</scope>
</reference>
<feature type="non-terminal residue" evidence="1">
    <location>
        <position position="425"/>
    </location>
</feature>
<gene>
    <name evidence="1" type="ORF">OBE_02700</name>
</gene>
<dbReference type="AlphaFoldDB" id="K1U355"/>
<evidence type="ECO:0000313" key="1">
    <source>
        <dbReference type="EMBL" id="EKC72825.1"/>
    </source>
</evidence>
<proteinExistence type="predicted"/>
<sequence length="425" mass="47394">SSGELYTSSDSLGITRLLRYPHAAYDESDPEYNESPTFALDYDNKTGRLLNLWVQAPLDDPTLLSGSPVSLNISDLLNAWVQWEGLTDLGDWTVPYGSDYAETGLYSARGNALLTCVYGSFTLDDVPRAYYSMQLTWQPYAPTPQPGSTDLLPAEPLPETSDYYYTDVIAYQWDDDRAAAVFDYDANLILRTNLSTGVQTVFCDVPGCTHTTSSCPARITDQMYSLVPAGDCVYLVYGTYSPTTAKGASGADINAMSDDEIMRWARAADAGVPLALYTQELEPYTQEDVTAARRRMQNAFGQGRIEMLDGTTRTELVRLDHDAVYIGGCDSTYLYGIMRSQQGEEPTRWFRMERTTGQYETMPIPDTDDLCGVWNNQLVLFRERCAEPFASDKISDYSLAGSYSSRFQNTSYDVVLYDPVTAQSR</sequence>